<dbReference type="Proteomes" id="UP000585614">
    <property type="component" value="Unassembled WGS sequence"/>
</dbReference>
<proteinExistence type="predicted"/>
<reference evidence="2 3" key="1">
    <citation type="journal article" date="2020" name="Nature">
        <title>Six reference-quality genomes reveal evolution of bat adaptations.</title>
        <authorList>
            <person name="Jebb D."/>
            <person name="Huang Z."/>
            <person name="Pippel M."/>
            <person name="Hughes G.M."/>
            <person name="Lavrichenko K."/>
            <person name="Devanna P."/>
            <person name="Winkler S."/>
            <person name="Jermiin L.S."/>
            <person name="Skirmuntt E.C."/>
            <person name="Katzourakis A."/>
            <person name="Burkitt-Gray L."/>
            <person name="Ray D.A."/>
            <person name="Sullivan K.A.M."/>
            <person name="Roscito J.G."/>
            <person name="Kirilenko B.M."/>
            <person name="Davalos L.M."/>
            <person name="Corthals A.P."/>
            <person name="Power M.L."/>
            <person name="Jones G."/>
            <person name="Ransome R.D."/>
            <person name="Dechmann D.K.N."/>
            <person name="Locatelli A.G."/>
            <person name="Puechmaille S.J."/>
            <person name="Fedrigo O."/>
            <person name="Jarvis E.D."/>
            <person name="Hiller M."/>
            <person name="Vernes S.C."/>
            <person name="Myers E.W."/>
            <person name="Teeling E.C."/>
        </authorList>
    </citation>
    <scope>NUCLEOTIDE SEQUENCE [LARGE SCALE GENOMIC DNA]</scope>
    <source>
        <strain evidence="2">MRhiFer1</strain>
        <tissue evidence="2">Lung</tissue>
    </source>
</reference>
<evidence type="ECO:0000313" key="2">
    <source>
        <dbReference type="EMBL" id="KAF6278093.1"/>
    </source>
</evidence>
<evidence type="ECO:0000313" key="3">
    <source>
        <dbReference type="Proteomes" id="UP000585614"/>
    </source>
</evidence>
<feature type="region of interest" description="Disordered" evidence="1">
    <location>
        <begin position="169"/>
        <end position="194"/>
    </location>
</feature>
<protein>
    <submittedName>
        <fullName evidence="2">Uncharacterized protein</fullName>
    </submittedName>
</protein>
<dbReference type="EMBL" id="JACAGC010000025">
    <property type="protein sequence ID" value="KAF6278093.1"/>
    <property type="molecule type" value="Genomic_DNA"/>
</dbReference>
<sequence length="194" mass="20921">MAFSSLTTNFGSHLSSNQLLACISTPAAWPWKRGMGSGRQRCREACAPYLPSGHSCVEGPGWVPARGLGPATPSDWLHRGAEEEAYTGGGQAGSIRSPGHPAWHLMVHLSQTPHPSSPPHEAVTVLNPTFQMERQRLGRDLSQATWQWMKDSDSGHSGPQRVTGTLELRHSTSSRTPGSGHHRLVFSSSGREGV</sequence>
<evidence type="ECO:0000256" key="1">
    <source>
        <dbReference type="SAM" id="MobiDB-lite"/>
    </source>
</evidence>
<accession>A0A7J7RPN7</accession>
<name>A0A7J7RPN7_RHIFE</name>
<comment type="caution">
    <text evidence="2">The sequence shown here is derived from an EMBL/GenBank/DDBJ whole genome shotgun (WGS) entry which is preliminary data.</text>
</comment>
<organism evidence="2 3">
    <name type="scientific">Rhinolophus ferrumequinum</name>
    <name type="common">Greater horseshoe bat</name>
    <dbReference type="NCBI Taxonomy" id="59479"/>
    <lineage>
        <taxon>Eukaryota</taxon>
        <taxon>Metazoa</taxon>
        <taxon>Chordata</taxon>
        <taxon>Craniata</taxon>
        <taxon>Vertebrata</taxon>
        <taxon>Euteleostomi</taxon>
        <taxon>Mammalia</taxon>
        <taxon>Eutheria</taxon>
        <taxon>Laurasiatheria</taxon>
        <taxon>Chiroptera</taxon>
        <taxon>Yinpterochiroptera</taxon>
        <taxon>Rhinolophoidea</taxon>
        <taxon>Rhinolophidae</taxon>
        <taxon>Rhinolophinae</taxon>
        <taxon>Rhinolophus</taxon>
    </lineage>
</organism>
<dbReference type="AlphaFoldDB" id="A0A7J7RPN7"/>
<gene>
    <name evidence="2" type="ORF">mRhiFer1_009380</name>
</gene>